<organism evidence="2 3">
    <name type="scientific">Trypanosoma brucei gambiense (strain MHOM/CI/86/DAL972)</name>
    <dbReference type="NCBI Taxonomy" id="679716"/>
    <lineage>
        <taxon>Eukaryota</taxon>
        <taxon>Discoba</taxon>
        <taxon>Euglenozoa</taxon>
        <taxon>Kinetoplastea</taxon>
        <taxon>Metakinetoplastina</taxon>
        <taxon>Trypanosomatida</taxon>
        <taxon>Trypanosomatidae</taxon>
        <taxon>Trypanosoma</taxon>
    </lineage>
</organism>
<keyword evidence="1" id="KW-0472">Membrane</keyword>
<name>C9ZPN0_TRYB9</name>
<dbReference type="GeneID" id="23861510"/>
<dbReference type="AlphaFoldDB" id="C9ZPN0"/>
<proteinExistence type="predicted"/>
<keyword evidence="1" id="KW-1133">Transmembrane helix</keyword>
<keyword evidence="1" id="KW-0812">Transmembrane</keyword>
<protein>
    <submittedName>
        <fullName evidence="2">Uncharacterized protein</fullName>
    </submittedName>
</protein>
<sequence length="100" mass="11285">MQTGTGAGTRPHNRLVSLSSLVLFQFVSFYFSPRKATNTSASKDTKWLHFIFQTYLPTTMKSGSLPNIYFTQDASISIAGARAHARIHIYLMYDHAKGRR</sequence>
<feature type="transmembrane region" description="Helical" evidence="1">
    <location>
        <begin position="15"/>
        <end position="33"/>
    </location>
</feature>
<dbReference type="EMBL" id="FN554968">
    <property type="protein sequence ID" value="CBH11358.1"/>
    <property type="molecule type" value="Genomic_DNA"/>
</dbReference>
<dbReference type="KEGG" id="tbg:TbgDal_V4980"/>
<dbReference type="RefSeq" id="XP_011773645.1">
    <property type="nucleotide sequence ID" value="XM_011775343.1"/>
</dbReference>
<gene>
    <name evidence="2" type="ORF">TbgDal_V4980</name>
</gene>
<evidence type="ECO:0000313" key="2">
    <source>
        <dbReference type="EMBL" id="CBH11358.1"/>
    </source>
</evidence>
<accession>C9ZPN0</accession>
<reference evidence="3" key="1">
    <citation type="journal article" date="2010" name="PLoS Negl. Trop. Dis.">
        <title>The genome sequence of Trypanosoma brucei gambiense, causative agent of chronic human african trypanosomiasis.</title>
        <authorList>
            <person name="Jackson A.P."/>
            <person name="Sanders M."/>
            <person name="Berry A."/>
            <person name="McQuillan J."/>
            <person name="Aslett M.A."/>
            <person name="Quail M.A."/>
            <person name="Chukualim B."/>
            <person name="Capewell P."/>
            <person name="MacLeod A."/>
            <person name="Melville S.E."/>
            <person name="Gibson W."/>
            <person name="Barry J.D."/>
            <person name="Berriman M."/>
            <person name="Hertz-Fowler C."/>
        </authorList>
    </citation>
    <scope>NUCLEOTIDE SEQUENCE [LARGE SCALE GENOMIC DNA]</scope>
    <source>
        <strain evidence="3">MHOM/CI/86/DAL972</strain>
    </source>
</reference>
<dbReference type="Proteomes" id="UP000002316">
    <property type="component" value="Chromosome 5"/>
</dbReference>
<evidence type="ECO:0000256" key="1">
    <source>
        <dbReference type="SAM" id="Phobius"/>
    </source>
</evidence>
<evidence type="ECO:0000313" key="3">
    <source>
        <dbReference type="Proteomes" id="UP000002316"/>
    </source>
</evidence>